<evidence type="ECO:0000313" key="2">
    <source>
        <dbReference type="EMBL" id="SEA72660.1"/>
    </source>
</evidence>
<evidence type="ECO:0008006" key="4">
    <source>
        <dbReference type="Google" id="ProtNLM"/>
    </source>
</evidence>
<accession>A0A1H4DJQ5</accession>
<dbReference type="InterPro" id="IPR021362">
    <property type="entry name" value="DUF2834"/>
</dbReference>
<keyword evidence="3" id="KW-1185">Reference proteome</keyword>
<dbReference type="STRING" id="89524.SAMN05444370_11062"/>
<evidence type="ECO:0000256" key="1">
    <source>
        <dbReference type="SAM" id="Phobius"/>
    </source>
</evidence>
<reference evidence="2 3" key="1">
    <citation type="submission" date="2016-10" db="EMBL/GenBank/DDBJ databases">
        <authorList>
            <person name="de Groot N.N."/>
        </authorList>
    </citation>
    <scope>NUCLEOTIDE SEQUENCE [LARGE SCALE GENOMIC DNA]</scope>
    <source>
        <strain evidence="2 3">DSM 15345</strain>
    </source>
</reference>
<dbReference type="Pfam" id="PF11196">
    <property type="entry name" value="DUF2834"/>
    <property type="match status" value="1"/>
</dbReference>
<feature type="transmembrane region" description="Helical" evidence="1">
    <location>
        <begin position="49"/>
        <end position="67"/>
    </location>
</feature>
<sequence>MTPLRMLWLAMAILGAIIPWIYFWSWLVANDWNLGLMLDVWNETDAGTGLVYDLTWAWLVIVIWVLVESVPRRDWLSLVCIPAGFMIGVSCALPLYLFLRSRPGHAR</sequence>
<dbReference type="Proteomes" id="UP000198703">
    <property type="component" value="Unassembled WGS sequence"/>
</dbReference>
<proteinExistence type="predicted"/>
<organism evidence="2 3">
    <name type="scientific">Rubrimonas cliftonensis</name>
    <dbReference type="NCBI Taxonomy" id="89524"/>
    <lineage>
        <taxon>Bacteria</taxon>
        <taxon>Pseudomonadati</taxon>
        <taxon>Pseudomonadota</taxon>
        <taxon>Alphaproteobacteria</taxon>
        <taxon>Rhodobacterales</taxon>
        <taxon>Paracoccaceae</taxon>
        <taxon>Rubrimonas</taxon>
    </lineage>
</organism>
<dbReference type="RefSeq" id="WP_093254615.1">
    <property type="nucleotide sequence ID" value="NZ_FNQM01000010.1"/>
</dbReference>
<keyword evidence="1" id="KW-1133">Transmembrane helix</keyword>
<feature type="transmembrane region" description="Helical" evidence="1">
    <location>
        <begin position="79"/>
        <end position="99"/>
    </location>
</feature>
<keyword evidence="1" id="KW-0472">Membrane</keyword>
<keyword evidence="1" id="KW-0812">Transmembrane</keyword>
<gene>
    <name evidence="2" type="ORF">SAMN05444370_11062</name>
</gene>
<evidence type="ECO:0000313" key="3">
    <source>
        <dbReference type="Proteomes" id="UP000198703"/>
    </source>
</evidence>
<dbReference type="OrthoDB" id="2619901at2"/>
<name>A0A1H4DJQ5_9RHOB</name>
<feature type="transmembrane region" description="Helical" evidence="1">
    <location>
        <begin position="7"/>
        <end position="29"/>
    </location>
</feature>
<dbReference type="EMBL" id="FNQM01000010">
    <property type="protein sequence ID" value="SEA72660.1"/>
    <property type="molecule type" value="Genomic_DNA"/>
</dbReference>
<dbReference type="AlphaFoldDB" id="A0A1H4DJQ5"/>
<protein>
    <recommendedName>
        <fullName evidence="4">K+-transporting ATPase, A chain</fullName>
    </recommendedName>
</protein>